<reference evidence="1 2" key="1">
    <citation type="submission" date="2015-04" db="EMBL/GenBank/DDBJ databases">
        <title>Genome sequence of aromatic hydrocarbons-degrading Sphingobium chungbukense DJ77.</title>
        <authorList>
            <person name="Kim Y.-C."/>
            <person name="Chae J.-C."/>
        </authorList>
    </citation>
    <scope>NUCLEOTIDE SEQUENCE [LARGE SCALE GENOMIC DNA]</scope>
    <source>
        <strain evidence="1 2">DJ77</strain>
    </source>
</reference>
<gene>
    <name evidence="1" type="ORF">YP76_18115</name>
</gene>
<dbReference type="RefSeq" id="WP_021243675.1">
    <property type="nucleotide sequence ID" value="NZ_LBIC01000009.1"/>
</dbReference>
<dbReference type="STRING" id="56193.YP76_18115"/>
<proteinExistence type="predicted"/>
<keyword evidence="2" id="KW-1185">Reference proteome</keyword>
<dbReference type="Proteomes" id="UP000033874">
    <property type="component" value="Unassembled WGS sequence"/>
</dbReference>
<evidence type="ECO:0000313" key="2">
    <source>
        <dbReference type="Proteomes" id="UP000033874"/>
    </source>
</evidence>
<sequence length="228" mass="25134">MSALASALSAGKLVGRVFDEQQLGEALGGSEGRRYALVNRAIKDGSLIRLKRGSYLLGQSYRPDPIHPFAIAQALLPGSYVSFETALAHHGWIPEAVHATASVTPARKSLAYDTPTMGRFTFHPLALHEYQFLVGVERHKLGALTAFVASPLRALLDLVALRKQQWTDLDWLTGGLRIDEDHLRVLKRKEFAVLKGVYKHKGVNAFLRSLENEVRPRRLTASGGSIDD</sequence>
<evidence type="ECO:0000313" key="1">
    <source>
        <dbReference type="EMBL" id="KKW90519.1"/>
    </source>
</evidence>
<name>A0A0M3APQ4_9SPHN</name>
<dbReference type="EMBL" id="LBIC01000009">
    <property type="protein sequence ID" value="KKW90519.1"/>
    <property type="molecule type" value="Genomic_DNA"/>
</dbReference>
<protein>
    <recommendedName>
        <fullName evidence="3">Transcriptional regulator</fullName>
    </recommendedName>
</protein>
<organism evidence="1 2">
    <name type="scientific">Sphingobium chungbukense</name>
    <dbReference type="NCBI Taxonomy" id="56193"/>
    <lineage>
        <taxon>Bacteria</taxon>
        <taxon>Pseudomonadati</taxon>
        <taxon>Pseudomonadota</taxon>
        <taxon>Alphaproteobacteria</taxon>
        <taxon>Sphingomonadales</taxon>
        <taxon>Sphingomonadaceae</taxon>
        <taxon>Sphingobium</taxon>
    </lineage>
</organism>
<dbReference type="PATRIC" id="fig|56193.3.peg.3797"/>
<dbReference type="AlphaFoldDB" id="A0A0M3APQ4"/>
<comment type="caution">
    <text evidence="1">The sequence shown here is derived from an EMBL/GenBank/DDBJ whole genome shotgun (WGS) entry which is preliminary data.</text>
</comment>
<accession>A0A0M3APQ4</accession>
<evidence type="ECO:0008006" key="3">
    <source>
        <dbReference type="Google" id="ProtNLM"/>
    </source>
</evidence>